<dbReference type="RefSeq" id="WP_048004601.1">
    <property type="nucleotide sequence ID" value="NZ_CP047095.1"/>
</dbReference>
<accession>A0A0J5T629</accession>
<dbReference type="InterPro" id="IPR042274">
    <property type="entry name" value="YycH/YycI_2"/>
</dbReference>
<dbReference type="EMBL" id="LQQY01000044">
    <property type="protein sequence ID" value="KZE44206.1"/>
    <property type="molecule type" value="Genomic_DNA"/>
</dbReference>
<dbReference type="CDD" id="cd15787">
    <property type="entry name" value="YycH_N"/>
    <property type="match status" value="1"/>
</dbReference>
<dbReference type="PATRIC" id="fig|189381.10.peg.1148"/>
<dbReference type="InterPro" id="IPR009996">
    <property type="entry name" value="YycH"/>
</dbReference>
<reference evidence="2" key="1">
    <citation type="submission" date="2016-01" db="EMBL/GenBank/DDBJ databases">
        <title>Whole genome sequencing of Bhargavaea cecembensis T14.</title>
        <authorList>
            <person name="Hong K.W."/>
        </authorList>
    </citation>
    <scope>NUCLEOTIDE SEQUENCE [LARGE SCALE GENOMIC DNA]</scope>
    <source>
        <strain evidence="2">M19</strain>
    </source>
</reference>
<dbReference type="OrthoDB" id="2382185at2"/>
<protein>
    <submittedName>
        <fullName evidence="1">Uncharacterized protein</fullName>
    </submittedName>
</protein>
<evidence type="ECO:0000313" key="1">
    <source>
        <dbReference type="EMBL" id="KZE44206.1"/>
    </source>
</evidence>
<dbReference type="Pfam" id="PF07435">
    <property type="entry name" value="YycH"/>
    <property type="match status" value="1"/>
</dbReference>
<name>A0A0J5T629_9BACI</name>
<evidence type="ECO:0000313" key="2">
    <source>
        <dbReference type="Proteomes" id="UP000076510"/>
    </source>
</evidence>
<dbReference type="Proteomes" id="UP000076510">
    <property type="component" value="Unassembled WGS sequence"/>
</dbReference>
<sequence>MNYEKFKSILLTVLVAISIFLTYSLWTYQPRYETIEDQDNPVKVTVGEKRPEDELAPSLIKPFKLLYHQADKTLGTSNQKEIDKVMEDIGTWNVYDFSQVQLSEQDLKEVSKGENRIEIIFPDNVPLSVYSQILNLDSSSVPRADFERIIIDLNDKGLDSSAVFFLPKETKKGTTSVYTARVDQNSVNTFASRYLKKLSLQYTEYMEYALTDDRTIYLPLAKDEYISYQYFTDLDSIEDYKNALFIDGKSINLSSNGNVDTYISVYSLMTVNKDYNTLSFVYPTEERVEPWPSYHLLTETMSFVNEHGGWTDKNFQFFSINPDQNKVTYRLFVQNLPVFNDQGMAEITETVGTNSVNKYSRPYFTLDFSSSDFSSSAVSKEQLPSGASVITMLQDAKSIDLDSVQDIVVGYKMTRNPEDSRKLNFEPSWYYKYDGNWIRLDTEQKEDVLNGLE</sequence>
<comment type="caution">
    <text evidence="1">The sequence shown here is derived from an EMBL/GenBank/DDBJ whole genome shotgun (WGS) entry which is preliminary data.</text>
</comment>
<dbReference type="Gene3D" id="3.30.310.160">
    <property type="entry name" value="YycH protein, domain 2"/>
    <property type="match status" value="1"/>
</dbReference>
<organism evidence="1 2">
    <name type="scientific">Rossellomorea marisflavi</name>
    <dbReference type="NCBI Taxonomy" id="189381"/>
    <lineage>
        <taxon>Bacteria</taxon>
        <taxon>Bacillati</taxon>
        <taxon>Bacillota</taxon>
        <taxon>Bacilli</taxon>
        <taxon>Bacillales</taxon>
        <taxon>Bacillaceae</taxon>
        <taxon>Rossellomorea</taxon>
    </lineage>
</organism>
<gene>
    <name evidence="1" type="ORF">AV649_07845</name>
</gene>
<dbReference type="AlphaFoldDB" id="A0A0J5T629"/>
<dbReference type="Gene3D" id="3.10.450.310">
    <property type="match status" value="1"/>
</dbReference>
<proteinExistence type="predicted"/>